<keyword evidence="1" id="KW-0732">Signal</keyword>
<name>A0ABZ0JH28_9XANT</name>
<protein>
    <submittedName>
        <fullName evidence="2">Uncharacterized protein</fullName>
    </submittedName>
</protein>
<evidence type="ECO:0000256" key="1">
    <source>
        <dbReference type="SAM" id="SignalP"/>
    </source>
</evidence>
<dbReference type="Proteomes" id="UP001302020">
    <property type="component" value="Chromosome"/>
</dbReference>
<organism evidence="2 3">
    <name type="scientific">Xanthomonas rydalmerensis</name>
    <dbReference type="NCBI Taxonomy" id="3046274"/>
    <lineage>
        <taxon>Bacteria</taxon>
        <taxon>Pseudomonadati</taxon>
        <taxon>Pseudomonadota</taxon>
        <taxon>Gammaproteobacteria</taxon>
        <taxon>Lysobacterales</taxon>
        <taxon>Lysobacteraceae</taxon>
        <taxon>Xanthomonas</taxon>
    </lineage>
</organism>
<evidence type="ECO:0000313" key="3">
    <source>
        <dbReference type="Proteomes" id="UP001302020"/>
    </source>
</evidence>
<accession>A0ABZ0JH28</accession>
<reference evidence="2 3" key="1">
    <citation type="submission" date="2023-05" db="EMBL/GenBank/DDBJ databases">
        <title>Xanthomonas rydalmerenesis sp. nov., a novel Xanthomonas species isolated from Fragaria x ananassa.</title>
        <authorList>
            <person name="McKnight D.J.E."/>
            <person name="Wong-Bajracharya J."/>
            <person name="Okoh E.B."/>
            <person name="Snijders F."/>
            <person name="Lidbetter F."/>
            <person name="Webster J."/>
            <person name="Djordjevic S.P."/>
            <person name="Bogema D.R."/>
            <person name="Chapman T.A."/>
        </authorList>
    </citation>
    <scope>NUCLEOTIDE SEQUENCE [LARGE SCALE GENOMIC DNA]</scope>
    <source>
        <strain evidence="2 3">DAR34883</strain>
    </source>
</reference>
<dbReference type="EMBL" id="CP126172">
    <property type="protein sequence ID" value="WOS39111.1"/>
    <property type="molecule type" value="Genomic_DNA"/>
</dbReference>
<feature type="signal peptide" evidence="1">
    <location>
        <begin position="1"/>
        <end position="35"/>
    </location>
</feature>
<sequence length="195" mass="21920">MNLNKTFINIINSPRIASLLLALLLPAAQANMAIAATTLAAPAKITEADFSVKINNRSFFLGEKWSDQAKKQAGTQISEDFVGDVPAGDISYKYYRHQYDGFEIYTANLFWQEERRDIDSYLIAQITINTSAVKTARGITIGDTENVLLSKYGQGTADDSNSQHWLYYEAGNKRISFQLEHERIIHIMMTLNTDS</sequence>
<evidence type="ECO:0000313" key="2">
    <source>
        <dbReference type="EMBL" id="WOS39111.1"/>
    </source>
</evidence>
<feature type="chain" id="PRO_5046566813" evidence="1">
    <location>
        <begin position="36"/>
        <end position="195"/>
    </location>
</feature>
<gene>
    <name evidence="2" type="ORF">QN243_11680</name>
</gene>
<proteinExistence type="predicted"/>
<keyword evidence="3" id="KW-1185">Reference proteome</keyword>
<dbReference type="RefSeq" id="WP_260303064.1">
    <property type="nucleotide sequence ID" value="NZ_CP126170.1"/>
</dbReference>